<feature type="compositionally biased region" description="Basic residues" evidence="1">
    <location>
        <begin position="150"/>
        <end position="162"/>
    </location>
</feature>
<accession>A0A0E0AE64</accession>
<proteinExistence type="predicted"/>
<reference evidence="3" key="2">
    <citation type="submission" date="2018-05" db="EMBL/GenBank/DDBJ databases">
        <title>OgluRS3 (Oryza glumaepatula Reference Sequence Version 3).</title>
        <authorList>
            <person name="Zhang J."/>
            <person name="Kudrna D."/>
            <person name="Lee S."/>
            <person name="Talag J."/>
            <person name="Welchert J."/>
            <person name="Wing R.A."/>
        </authorList>
    </citation>
    <scope>NUCLEOTIDE SEQUENCE [LARGE SCALE GENOMIC DNA]</scope>
</reference>
<feature type="region of interest" description="Disordered" evidence="1">
    <location>
        <begin position="134"/>
        <end position="162"/>
    </location>
</feature>
<keyword evidence="2" id="KW-0812">Transmembrane</keyword>
<reference evidence="3" key="1">
    <citation type="submission" date="2015-04" db="UniProtKB">
        <authorList>
            <consortium name="EnsemblPlants"/>
        </authorList>
    </citation>
    <scope>IDENTIFICATION</scope>
</reference>
<protein>
    <submittedName>
        <fullName evidence="3">Mitogen-activated protein kinase</fullName>
    </submittedName>
</protein>
<evidence type="ECO:0000313" key="3">
    <source>
        <dbReference type="EnsemblPlants" id="OGLUM06G28320.3"/>
    </source>
</evidence>
<dbReference type="Gramene" id="OGLUM06G28320.3">
    <property type="protein sequence ID" value="OGLUM06G28320.3"/>
    <property type="gene ID" value="OGLUM06G28320"/>
</dbReference>
<keyword evidence="4" id="KW-1185">Reference proteome</keyword>
<dbReference type="HOGENOM" id="CLU_1638024_0_0_1"/>
<feature type="transmembrane region" description="Helical" evidence="2">
    <location>
        <begin position="105"/>
        <end position="130"/>
    </location>
</feature>
<sequence length="162" mass="18170">MWGLQTARLSAWARNRHVGPTLLKTRVEWGHTALDWPAGEKATSSQAGPRGRRRRVGVGAAGRQHASCPVSFRPAATLHREYAADGEEKKKSVTNQKYKTRRSCYFFPITTTTTIAFFLLAFCFCIHPSIHYSPKTSRGERGGKLGRGNAGRKVRAWKEKKK</sequence>
<feature type="region of interest" description="Disordered" evidence="1">
    <location>
        <begin position="38"/>
        <end position="60"/>
    </location>
</feature>
<dbReference type="EnsemblPlants" id="OGLUM06G28320.3">
    <property type="protein sequence ID" value="OGLUM06G28320.3"/>
    <property type="gene ID" value="OGLUM06G28320"/>
</dbReference>
<keyword evidence="2" id="KW-0472">Membrane</keyword>
<keyword evidence="2" id="KW-1133">Transmembrane helix</keyword>
<dbReference type="Proteomes" id="UP000026961">
    <property type="component" value="Chromosome 6"/>
</dbReference>
<name>A0A0E0AE64_9ORYZ</name>
<evidence type="ECO:0000313" key="4">
    <source>
        <dbReference type="Proteomes" id="UP000026961"/>
    </source>
</evidence>
<dbReference type="AlphaFoldDB" id="A0A0E0AE64"/>
<evidence type="ECO:0000256" key="2">
    <source>
        <dbReference type="SAM" id="Phobius"/>
    </source>
</evidence>
<evidence type="ECO:0000256" key="1">
    <source>
        <dbReference type="SAM" id="MobiDB-lite"/>
    </source>
</evidence>
<organism evidence="3">
    <name type="scientific">Oryza glumipatula</name>
    <dbReference type="NCBI Taxonomy" id="40148"/>
    <lineage>
        <taxon>Eukaryota</taxon>
        <taxon>Viridiplantae</taxon>
        <taxon>Streptophyta</taxon>
        <taxon>Embryophyta</taxon>
        <taxon>Tracheophyta</taxon>
        <taxon>Spermatophyta</taxon>
        <taxon>Magnoliopsida</taxon>
        <taxon>Liliopsida</taxon>
        <taxon>Poales</taxon>
        <taxon>Poaceae</taxon>
        <taxon>BOP clade</taxon>
        <taxon>Oryzoideae</taxon>
        <taxon>Oryzeae</taxon>
        <taxon>Oryzinae</taxon>
        <taxon>Oryza</taxon>
    </lineage>
</organism>